<keyword evidence="2" id="KW-0378">Hydrolase</keyword>
<dbReference type="PANTHER" id="PTHR22946:SF0">
    <property type="entry name" value="DIENELACTONE HYDROLASE DOMAIN-CONTAINING PROTEIN"/>
    <property type="match status" value="1"/>
</dbReference>
<dbReference type="Pfam" id="PF01738">
    <property type="entry name" value="DLH"/>
    <property type="match status" value="1"/>
</dbReference>
<protein>
    <submittedName>
        <fullName evidence="2">Dienelactone hydrolase family protein</fullName>
        <ecNumber evidence="2">3.1.-.-</ecNumber>
    </submittedName>
</protein>
<dbReference type="PANTHER" id="PTHR22946">
    <property type="entry name" value="DIENELACTONE HYDROLASE DOMAIN-CONTAINING PROTEIN-RELATED"/>
    <property type="match status" value="1"/>
</dbReference>
<organism evidence="2 3">
    <name type="scientific">Legionella dresdenensis</name>
    <dbReference type="NCBI Taxonomy" id="450200"/>
    <lineage>
        <taxon>Bacteria</taxon>
        <taxon>Pseudomonadati</taxon>
        <taxon>Pseudomonadota</taxon>
        <taxon>Gammaproteobacteria</taxon>
        <taxon>Legionellales</taxon>
        <taxon>Legionellaceae</taxon>
        <taxon>Legionella</taxon>
    </lineage>
</organism>
<feature type="domain" description="Dienelactone hydrolase" evidence="1">
    <location>
        <begin position="22"/>
        <end position="235"/>
    </location>
</feature>
<evidence type="ECO:0000259" key="1">
    <source>
        <dbReference type="Pfam" id="PF01738"/>
    </source>
</evidence>
<dbReference type="InterPro" id="IPR002925">
    <property type="entry name" value="Dienelactn_hydro"/>
</dbReference>
<dbReference type="InterPro" id="IPR029058">
    <property type="entry name" value="AB_hydrolase_fold"/>
</dbReference>
<gene>
    <name evidence="2" type="ORF">ACFORL_08360</name>
</gene>
<reference evidence="3" key="1">
    <citation type="journal article" date="2019" name="Int. J. Syst. Evol. Microbiol.">
        <title>The Global Catalogue of Microorganisms (GCM) 10K type strain sequencing project: providing services to taxonomists for standard genome sequencing and annotation.</title>
        <authorList>
            <consortium name="The Broad Institute Genomics Platform"/>
            <consortium name="The Broad Institute Genome Sequencing Center for Infectious Disease"/>
            <person name="Wu L."/>
            <person name="Ma J."/>
        </authorList>
    </citation>
    <scope>NUCLEOTIDE SEQUENCE [LARGE SCALE GENOMIC DNA]</scope>
    <source>
        <strain evidence="3">CCUG 59858</strain>
    </source>
</reference>
<dbReference type="EMBL" id="JBHSAB010000019">
    <property type="protein sequence ID" value="MFC3909085.1"/>
    <property type="molecule type" value="Genomic_DNA"/>
</dbReference>
<proteinExistence type="predicted"/>
<dbReference type="EC" id="3.1.-.-" evidence="2"/>
<sequence>MHTANYTYRHDNQELHGFLAYEPGHGKPKPAVLVAHDWSGRNDFACQKAEMLARLGYVGFAIDMYGNGRTGNTTEEKMALMNPLGSDRALLRARILAAFDAVTAMPEVDKNRIAAIGFCFGGLCVLDLARSGADVKGVVSFHGLLAKPDNLPSRTIKSKVLVLHGYDDPMVKPEQVNQFCQEMTEANVDWQVHQYGHTQHAFTNPQAHDSQLGTIYNATAEHRSMQAMRNFLEEIFAGV</sequence>
<dbReference type="Proteomes" id="UP001595758">
    <property type="component" value="Unassembled WGS sequence"/>
</dbReference>
<dbReference type="RefSeq" id="WP_382342972.1">
    <property type="nucleotide sequence ID" value="NZ_JBHSAB010000019.1"/>
</dbReference>
<dbReference type="InterPro" id="IPR050261">
    <property type="entry name" value="FrsA_esterase"/>
</dbReference>
<keyword evidence="3" id="KW-1185">Reference proteome</keyword>
<evidence type="ECO:0000313" key="2">
    <source>
        <dbReference type="EMBL" id="MFC3909085.1"/>
    </source>
</evidence>
<dbReference type="SUPFAM" id="SSF53474">
    <property type="entry name" value="alpha/beta-Hydrolases"/>
    <property type="match status" value="1"/>
</dbReference>
<dbReference type="GO" id="GO:0016787">
    <property type="term" value="F:hydrolase activity"/>
    <property type="evidence" value="ECO:0007669"/>
    <property type="project" value="UniProtKB-KW"/>
</dbReference>
<accession>A0ABV8CFI7</accession>
<evidence type="ECO:0000313" key="3">
    <source>
        <dbReference type="Proteomes" id="UP001595758"/>
    </source>
</evidence>
<comment type="caution">
    <text evidence="2">The sequence shown here is derived from an EMBL/GenBank/DDBJ whole genome shotgun (WGS) entry which is preliminary data.</text>
</comment>
<dbReference type="Gene3D" id="3.40.50.1820">
    <property type="entry name" value="alpha/beta hydrolase"/>
    <property type="match status" value="1"/>
</dbReference>
<name>A0ABV8CFI7_9GAMM</name>